<dbReference type="InterPro" id="IPR025665">
    <property type="entry name" value="Beta-barrel_OMP_2"/>
</dbReference>
<name>A0A4Q5LC59_9BACT</name>
<evidence type="ECO:0000256" key="1">
    <source>
        <dbReference type="SAM" id="SignalP"/>
    </source>
</evidence>
<gene>
    <name evidence="3" type="ORF">EWM57_09445</name>
</gene>
<evidence type="ECO:0000313" key="3">
    <source>
        <dbReference type="EMBL" id="RYU79899.1"/>
    </source>
</evidence>
<protein>
    <submittedName>
        <fullName evidence="3">PorT family protein</fullName>
    </submittedName>
</protein>
<feature type="signal peptide" evidence="1">
    <location>
        <begin position="1"/>
        <end position="21"/>
    </location>
</feature>
<organism evidence="3 4">
    <name type="scientific">Hymenobacter persicinus</name>
    <dbReference type="NCBI Taxonomy" id="2025506"/>
    <lineage>
        <taxon>Bacteria</taxon>
        <taxon>Pseudomonadati</taxon>
        <taxon>Bacteroidota</taxon>
        <taxon>Cytophagia</taxon>
        <taxon>Cytophagales</taxon>
        <taxon>Hymenobacteraceae</taxon>
        <taxon>Hymenobacter</taxon>
    </lineage>
</organism>
<feature type="domain" description="Outer membrane protein beta-barrel" evidence="2">
    <location>
        <begin position="255"/>
        <end position="403"/>
    </location>
</feature>
<dbReference type="RefSeq" id="WP_129920899.1">
    <property type="nucleotide sequence ID" value="NZ_SEWE01000016.1"/>
</dbReference>
<sequence>MKHYVLVLVALLLLTNAAAFAQTNFRPGYVVSLTGDTLRGQVDSRGAQRNARLSRFRVGEGGAVTEYTPSQLRGYGFTKGSVYEVATVRLADSTAYSKTGVASTDTLRHPSFVEVVVAGPASLLLVRDRRDTDHYFLRMTGGPAQALMQSTRRVEQNGKTYRQTGTEYRDTLAAALRSCPAVQASISALRYGLSDFSKLVRTYNECVVVSKATLPDIMQRRSYVTLSLIAGAERSKVDISGVSKRLPFDLVQQSTVAPALGVGMQVHMAGMSPTLSGRVELLYEQQRYVQFRDYVDANGFGDQDEYIIKLSAIRLPVLLRYTYPRGTVRPFAQAGVSVAYFLNNYNKFRNRHLYGAAESNPPYSAWKPIVSDSRNLEVGFVGGLGLTTARENARNLALEFRLERTNGFCGNSITPVIITRSYLLLSYDLTK</sequence>
<dbReference type="Pfam" id="PF13568">
    <property type="entry name" value="OMP_b-brl_2"/>
    <property type="match status" value="1"/>
</dbReference>
<keyword evidence="1" id="KW-0732">Signal</keyword>
<dbReference type="Proteomes" id="UP000294155">
    <property type="component" value="Unassembled WGS sequence"/>
</dbReference>
<proteinExistence type="predicted"/>
<evidence type="ECO:0000259" key="2">
    <source>
        <dbReference type="Pfam" id="PF13568"/>
    </source>
</evidence>
<feature type="chain" id="PRO_5020713766" evidence="1">
    <location>
        <begin position="22"/>
        <end position="431"/>
    </location>
</feature>
<evidence type="ECO:0000313" key="4">
    <source>
        <dbReference type="Proteomes" id="UP000294155"/>
    </source>
</evidence>
<dbReference type="OrthoDB" id="952442at2"/>
<dbReference type="EMBL" id="SEWE01000016">
    <property type="protein sequence ID" value="RYU79899.1"/>
    <property type="molecule type" value="Genomic_DNA"/>
</dbReference>
<keyword evidence="4" id="KW-1185">Reference proteome</keyword>
<comment type="caution">
    <text evidence="3">The sequence shown here is derived from an EMBL/GenBank/DDBJ whole genome shotgun (WGS) entry which is preliminary data.</text>
</comment>
<accession>A0A4Q5LC59</accession>
<reference evidence="3 4" key="1">
    <citation type="submission" date="2019-02" db="EMBL/GenBank/DDBJ databases">
        <title>Bacterial novel species isolated from soil.</title>
        <authorList>
            <person name="Jung H.-Y."/>
        </authorList>
    </citation>
    <scope>NUCLEOTIDE SEQUENCE [LARGE SCALE GENOMIC DNA]</scope>
    <source>
        <strain evidence="3 4">1-3-3-3</strain>
    </source>
</reference>
<dbReference type="AlphaFoldDB" id="A0A4Q5LC59"/>